<evidence type="ECO:0000313" key="6">
    <source>
        <dbReference type="Proteomes" id="UP001497472"/>
    </source>
</evidence>
<feature type="region of interest" description="Disordered" evidence="4">
    <location>
        <begin position="165"/>
        <end position="184"/>
    </location>
</feature>
<dbReference type="AlphaFoldDB" id="A0AAV1ITJ1"/>
<feature type="region of interest" description="Disordered" evidence="4">
    <location>
        <begin position="456"/>
        <end position="497"/>
    </location>
</feature>
<evidence type="ECO:0000256" key="4">
    <source>
        <dbReference type="SAM" id="MobiDB-lite"/>
    </source>
</evidence>
<comment type="caution">
    <text evidence="5">The sequence shown here is derived from an EMBL/GenBank/DDBJ whole genome shotgun (WGS) entry which is preliminary data.</text>
</comment>
<gene>
    <name evidence="5" type="ORF">LNINA_LOCUS574</name>
</gene>
<evidence type="ECO:0000256" key="1">
    <source>
        <dbReference type="ARBA" id="ARBA00022723"/>
    </source>
</evidence>
<feature type="compositionally biased region" description="Basic and acidic residues" evidence="4">
    <location>
        <begin position="167"/>
        <end position="179"/>
    </location>
</feature>
<organism evidence="5 6">
    <name type="scientific">Leptosia nina</name>
    <dbReference type="NCBI Taxonomy" id="320188"/>
    <lineage>
        <taxon>Eukaryota</taxon>
        <taxon>Metazoa</taxon>
        <taxon>Ecdysozoa</taxon>
        <taxon>Arthropoda</taxon>
        <taxon>Hexapoda</taxon>
        <taxon>Insecta</taxon>
        <taxon>Pterygota</taxon>
        <taxon>Neoptera</taxon>
        <taxon>Endopterygota</taxon>
        <taxon>Lepidoptera</taxon>
        <taxon>Glossata</taxon>
        <taxon>Ditrysia</taxon>
        <taxon>Papilionoidea</taxon>
        <taxon>Pieridae</taxon>
        <taxon>Pierinae</taxon>
        <taxon>Leptosia</taxon>
    </lineage>
</organism>
<evidence type="ECO:0000313" key="5">
    <source>
        <dbReference type="EMBL" id="CAK1540527.1"/>
    </source>
</evidence>
<dbReference type="EMBL" id="CAVLEF010000001">
    <property type="protein sequence ID" value="CAK1540527.1"/>
    <property type="molecule type" value="Genomic_DNA"/>
</dbReference>
<dbReference type="InterPro" id="IPR017907">
    <property type="entry name" value="Znf_RING_CS"/>
</dbReference>
<sequence>MNNINKDYATRCVKILVDGCRCVNCDHLHQQRLRYICGHSVCENCVAIDNTCVLCSPTSNQEPSADKPQSDRVQHAIELLNSFQDLFNVNVYKKDRISEKLKIEKEIFPECIQASEKYYNKRKSSVFVEKETYKPSLPGEDIFAPVKVKMKSSKSYVLQWLHQNENNSKHQKENSRKPLSDLSINSPQRVNIKSNKSLLANRKRTIHKSGLDTHCKKLKLNIAVKDKCQHNESGIELDDDICVLNDSPTEVFDKDRLCMAVLEADKHNQTITLKKSNDKQKDIPKVKGIPPSTSFFKIPFYKKGTLLETCSLCKESVEQKTFYRSSINKKDVNITIDTPNFFTTIKLSEIKPKTTLEYKTAAVQTDSEISKNKILNYEACGAKNNKEEIDVYLKDKDSLDSLNKTKPIVIEESDSDSTYCEEDIEEIEIEAEVHRPNDCIDHVLRPLERKEYENRIIPKVRGTTPASSDSSDKENFDPKKRKQPAGKKKLKHKKRYC</sequence>
<evidence type="ECO:0000256" key="2">
    <source>
        <dbReference type="ARBA" id="ARBA00022771"/>
    </source>
</evidence>
<name>A0AAV1ITJ1_9NEOP</name>
<dbReference type="PROSITE" id="PS00518">
    <property type="entry name" value="ZF_RING_1"/>
    <property type="match status" value="1"/>
</dbReference>
<evidence type="ECO:0000256" key="3">
    <source>
        <dbReference type="ARBA" id="ARBA00022833"/>
    </source>
</evidence>
<dbReference type="Proteomes" id="UP001497472">
    <property type="component" value="Unassembled WGS sequence"/>
</dbReference>
<accession>A0AAV1ITJ1</accession>
<keyword evidence="3" id="KW-0862">Zinc</keyword>
<reference evidence="5 6" key="1">
    <citation type="submission" date="2023-11" db="EMBL/GenBank/DDBJ databases">
        <authorList>
            <person name="Okamura Y."/>
        </authorList>
    </citation>
    <scope>NUCLEOTIDE SEQUENCE [LARGE SCALE GENOMIC DNA]</scope>
</reference>
<protein>
    <recommendedName>
        <fullName evidence="7">RING-type domain-containing protein</fullName>
    </recommendedName>
</protein>
<feature type="compositionally biased region" description="Basic residues" evidence="4">
    <location>
        <begin position="479"/>
        <end position="497"/>
    </location>
</feature>
<evidence type="ECO:0008006" key="7">
    <source>
        <dbReference type="Google" id="ProtNLM"/>
    </source>
</evidence>
<keyword evidence="6" id="KW-1185">Reference proteome</keyword>
<dbReference type="GO" id="GO:0008270">
    <property type="term" value="F:zinc ion binding"/>
    <property type="evidence" value="ECO:0007669"/>
    <property type="project" value="UniProtKB-KW"/>
</dbReference>
<proteinExistence type="predicted"/>
<keyword evidence="1" id="KW-0479">Metal-binding</keyword>
<keyword evidence="2" id="KW-0863">Zinc-finger</keyword>